<organism evidence="1">
    <name type="scientific">Paenibacillus sp. BIHB 4019</name>
    <dbReference type="NCBI Taxonomy" id="1870819"/>
    <lineage>
        <taxon>Bacteria</taxon>
        <taxon>Bacillati</taxon>
        <taxon>Bacillota</taxon>
        <taxon>Bacilli</taxon>
        <taxon>Bacillales</taxon>
        <taxon>Paenibacillaceae</taxon>
        <taxon>Paenibacillus</taxon>
    </lineage>
</organism>
<dbReference type="InterPro" id="IPR036736">
    <property type="entry name" value="ACP-like_sf"/>
</dbReference>
<gene>
    <name evidence="1" type="ORF">BBD42_18345</name>
</gene>
<evidence type="ECO:0008006" key="2">
    <source>
        <dbReference type="Google" id="ProtNLM"/>
    </source>
</evidence>
<evidence type="ECO:0000313" key="1">
    <source>
        <dbReference type="EMBL" id="ANY68218.1"/>
    </source>
</evidence>
<protein>
    <recommendedName>
        <fullName evidence="2">Carrier domain-containing protein</fullName>
    </recommendedName>
</protein>
<reference evidence="1" key="1">
    <citation type="submission" date="2016-08" db="EMBL/GenBank/DDBJ databases">
        <title>Complete Genome Seqeunce of Paenibacillus sp. BIHB 4019 from tea rhizoplane.</title>
        <authorList>
            <person name="Thakur R."/>
            <person name="Swarnkar M.K."/>
            <person name="Gulati A."/>
        </authorList>
    </citation>
    <scope>NUCLEOTIDE SEQUENCE [LARGE SCALE GENOMIC DNA]</scope>
    <source>
        <strain evidence="1">BIHB4019</strain>
    </source>
</reference>
<sequence>MNESPLISKEAIKRLLLENQLFVSRPDELNDDSLIMMDSLCLIWFLDMLEHRNHIHLQLEDGDYERFDSIHAIYRLIQEKGVMIKRHTNTM</sequence>
<dbReference type="AlphaFoldDB" id="A0A1B2DKI3"/>
<dbReference type="Gene3D" id="1.10.1200.10">
    <property type="entry name" value="ACP-like"/>
    <property type="match status" value="1"/>
</dbReference>
<proteinExistence type="predicted"/>
<accession>A0A1B2DKI3</accession>
<name>A0A1B2DKI3_9BACL</name>
<dbReference type="EMBL" id="CP016808">
    <property type="protein sequence ID" value="ANY68218.1"/>
    <property type="molecule type" value="Genomic_DNA"/>
</dbReference>